<evidence type="ECO:0000313" key="3">
    <source>
        <dbReference type="Proteomes" id="UP000184356"/>
    </source>
</evidence>
<dbReference type="VEuPathDB" id="FungiDB:ASPSYDRAFT_34671"/>
<proteinExistence type="predicted"/>
<dbReference type="STRING" id="1036612.A0A1L9T8S7"/>
<reference evidence="3" key="1">
    <citation type="journal article" date="2017" name="Genome Biol.">
        <title>Comparative genomics reveals high biological diversity and specific adaptations in the industrially and medically important fungal genus Aspergillus.</title>
        <authorList>
            <person name="de Vries R.P."/>
            <person name="Riley R."/>
            <person name="Wiebenga A."/>
            <person name="Aguilar-Osorio G."/>
            <person name="Amillis S."/>
            <person name="Uchima C.A."/>
            <person name="Anderluh G."/>
            <person name="Asadollahi M."/>
            <person name="Askin M."/>
            <person name="Barry K."/>
            <person name="Battaglia E."/>
            <person name="Bayram O."/>
            <person name="Benocci T."/>
            <person name="Braus-Stromeyer S.A."/>
            <person name="Caldana C."/>
            <person name="Canovas D."/>
            <person name="Cerqueira G.C."/>
            <person name="Chen F."/>
            <person name="Chen W."/>
            <person name="Choi C."/>
            <person name="Clum A."/>
            <person name="Dos Santos R.A."/>
            <person name="Damasio A.R."/>
            <person name="Diallinas G."/>
            <person name="Emri T."/>
            <person name="Fekete E."/>
            <person name="Flipphi M."/>
            <person name="Freyberg S."/>
            <person name="Gallo A."/>
            <person name="Gournas C."/>
            <person name="Habgood R."/>
            <person name="Hainaut M."/>
            <person name="Harispe M.L."/>
            <person name="Henrissat B."/>
            <person name="Hilden K.S."/>
            <person name="Hope R."/>
            <person name="Hossain A."/>
            <person name="Karabika E."/>
            <person name="Karaffa L."/>
            <person name="Karanyi Z."/>
            <person name="Krasevec N."/>
            <person name="Kuo A."/>
            <person name="Kusch H."/>
            <person name="LaButti K."/>
            <person name="Lagendijk E.L."/>
            <person name="Lapidus A."/>
            <person name="Levasseur A."/>
            <person name="Lindquist E."/>
            <person name="Lipzen A."/>
            <person name="Logrieco A.F."/>
            <person name="MacCabe A."/>
            <person name="Maekelae M.R."/>
            <person name="Malavazi I."/>
            <person name="Melin P."/>
            <person name="Meyer V."/>
            <person name="Mielnichuk N."/>
            <person name="Miskei M."/>
            <person name="Molnar A.P."/>
            <person name="Mule G."/>
            <person name="Ngan C.Y."/>
            <person name="Orejas M."/>
            <person name="Orosz E."/>
            <person name="Ouedraogo J.P."/>
            <person name="Overkamp K.M."/>
            <person name="Park H.-S."/>
            <person name="Perrone G."/>
            <person name="Piumi F."/>
            <person name="Punt P.J."/>
            <person name="Ram A.F."/>
            <person name="Ramon A."/>
            <person name="Rauscher S."/>
            <person name="Record E."/>
            <person name="Riano-Pachon D.M."/>
            <person name="Robert V."/>
            <person name="Roehrig J."/>
            <person name="Ruller R."/>
            <person name="Salamov A."/>
            <person name="Salih N.S."/>
            <person name="Samson R.A."/>
            <person name="Sandor E."/>
            <person name="Sanguinetti M."/>
            <person name="Schuetze T."/>
            <person name="Sepcic K."/>
            <person name="Shelest E."/>
            <person name="Sherlock G."/>
            <person name="Sophianopoulou V."/>
            <person name="Squina F.M."/>
            <person name="Sun H."/>
            <person name="Susca A."/>
            <person name="Todd R.B."/>
            <person name="Tsang A."/>
            <person name="Unkles S.E."/>
            <person name="van de Wiele N."/>
            <person name="van Rossen-Uffink D."/>
            <person name="Oliveira J.V."/>
            <person name="Vesth T.C."/>
            <person name="Visser J."/>
            <person name="Yu J.-H."/>
            <person name="Zhou M."/>
            <person name="Andersen M.R."/>
            <person name="Archer D.B."/>
            <person name="Baker S.E."/>
            <person name="Benoit I."/>
            <person name="Brakhage A.A."/>
            <person name="Braus G.H."/>
            <person name="Fischer R."/>
            <person name="Frisvad J.C."/>
            <person name="Goldman G.H."/>
            <person name="Houbraken J."/>
            <person name="Oakley B."/>
            <person name="Pocsi I."/>
            <person name="Scazzocchio C."/>
            <person name="Seiboth B."/>
            <person name="vanKuyk P.A."/>
            <person name="Wortman J."/>
            <person name="Dyer P.S."/>
            <person name="Grigoriev I.V."/>
        </authorList>
    </citation>
    <scope>NUCLEOTIDE SEQUENCE [LARGE SCALE GENOMIC DNA]</scope>
    <source>
        <strain evidence="3">CBS 593.65</strain>
    </source>
</reference>
<organism evidence="2 3">
    <name type="scientific">Aspergillus sydowii CBS 593.65</name>
    <dbReference type="NCBI Taxonomy" id="1036612"/>
    <lineage>
        <taxon>Eukaryota</taxon>
        <taxon>Fungi</taxon>
        <taxon>Dikarya</taxon>
        <taxon>Ascomycota</taxon>
        <taxon>Pezizomycotina</taxon>
        <taxon>Eurotiomycetes</taxon>
        <taxon>Eurotiomycetidae</taxon>
        <taxon>Eurotiales</taxon>
        <taxon>Aspergillaceae</taxon>
        <taxon>Aspergillus</taxon>
        <taxon>Aspergillus subgen. Nidulantes</taxon>
    </lineage>
</organism>
<dbReference type="RefSeq" id="XP_040699571.1">
    <property type="nucleotide sequence ID" value="XM_040845270.1"/>
</dbReference>
<dbReference type="Proteomes" id="UP000184356">
    <property type="component" value="Unassembled WGS sequence"/>
</dbReference>
<evidence type="ECO:0000256" key="1">
    <source>
        <dbReference type="SAM" id="MobiDB-lite"/>
    </source>
</evidence>
<dbReference type="EMBL" id="KV878592">
    <property type="protein sequence ID" value="OJJ55765.1"/>
    <property type="molecule type" value="Genomic_DNA"/>
</dbReference>
<feature type="compositionally biased region" description="Basic and acidic residues" evidence="1">
    <location>
        <begin position="30"/>
        <end position="39"/>
    </location>
</feature>
<name>A0A1L9T8S7_9EURO</name>
<evidence type="ECO:0000313" key="2">
    <source>
        <dbReference type="EMBL" id="OJJ55765.1"/>
    </source>
</evidence>
<keyword evidence="3" id="KW-1185">Reference proteome</keyword>
<dbReference type="AlphaFoldDB" id="A0A1L9T8S7"/>
<dbReference type="OrthoDB" id="4160836at2759"/>
<feature type="compositionally biased region" description="Pro residues" evidence="1">
    <location>
        <begin position="175"/>
        <end position="190"/>
    </location>
</feature>
<protein>
    <submittedName>
        <fullName evidence="2">Uncharacterized protein</fullName>
    </submittedName>
</protein>
<dbReference type="GeneID" id="63761343"/>
<accession>A0A1L9T8S7</accession>
<gene>
    <name evidence="2" type="ORF">ASPSYDRAFT_34671</name>
</gene>
<feature type="compositionally biased region" description="Polar residues" evidence="1">
    <location>
        <begin position="122"/>
        <end position="140"/>
    </location>
</feature>
<sequence length="622" mass="69012">MEPPPRNVPERRSPSRPSFQAPTKASLARSHPEILERALSRSPARRPARKDDQQTAAETRAFGLRDRKALRPSITLTQSPAESLNQSQQSPLALSNRRSSGLAAFAAPPRRVSKRISASDLLFQSPTASQENRMQASVENTPEDQLASELGSATGDFSGDIEGPSLHDGFEEPDLPPTPTQLGLEPPPGRPKGIFNSSPSVQHGKWAKRRATGDMENSPSKLKTVDYGVEPEDLTEHVATMNDSLFPESVVKKRKVRRELSTDLESFNQDIVKLEGLCEKLQQQEDIEPHLNDLSSLLISSGPSRANSANLHFNDNPISSLISTLLPFGTMRPPKPRRHNLDLNPFALDHNTYTDSYLSGLAPLEITSTSNTTSASKPGHFTERHQIVLSAPRPFPPSIYKISVSYETILDMQSLVSLSAKVDERPQDYLQQWVNKRLQNRLLKLDVSGLCWGINRYWEALVSRARIWAQIEDLHSYLIPSRNKSTHFGKSMKVGDLHLRNAEIITTSNMRQILPHLERTSMIFESKQKSLAALLLCELTIDEWSGEPELVPTICISTSEFDGGSSEKVEHEAKKLFETMLSENTKHQAGSAGGSDGQAIIKATSCVLNVLFGKDGRRQEYA</sequence>
<feature type="compositionally biased region" description="Polar residues" evidence="1">
    <location>
        <begin position="74"/>
        <end position="99"/>
    </location>
</feature>
<feature type="region of interest" description="Disordered" evidence="1">
    <location>
        <begin position="1"/>
        <end position="223"/>
    </location>
</feature>